<dbReference type="KEGG" id="gaz:Pan241w_29040"/>
<dbReference type="Proteomes" id="UP000317171">
    <property type="component" value="Chromosome"/>
</dbReference>
<sequence precursor="true">MKHLKMAVTTRTFFLPAMVCGLSLLVCAVNFADEVLLYDGKKITGTIRAIDSNVMTIQTGKTSKKVSLFDVTSYQFIPPKLSQDLSQLVIDGEKASYATGPRTGKVKLRKGYHRFMLPYYHTTGLAKLKISMSGPGMKNAEVPKSMLFRVGDEVRAIPSQEYKVDQEGYRLPLDLKKTQQYVSYRLMEWKPPEEVKSVYDLKFLPVKRYGASPRLAMVTRRSAIYFGIVYEGVIKIPRDGEYTFSIETDKNSKYRLYVGAYPREFYKQAKPKVKSGWRVVFSKQGELSGTIKEWNQEHAVFRILAAEKEIEVALKPESLHELWKIEADPKKTKQPDRKGESKTVDSAYVSTKDGNIQRVSGEVIGMNETSLLFQYQGQQREVNLDRVVGLVLQKKRLKKDSKLALQSLVSLIGGAQFPGELSLDQGAKVFIKIAGGTDLSLTKDYLASVKTVNARSVSLTELIPETVTQVPFFNQLYPYRVNQSFTGKPLKVGTQVFSKGLCVHSKTELVYTLDKNFEKFYTVPGLQAETGQLGNVAVKVVADGKTLYEQPEFTSTTKQAPLDLDVTGCQTLTLIVDFGKGQDVGDRFVWGNPRLIRAAPKELTANKTE</sequence>
<feature type="signal peptide" evidence="1">
    <location>
        <begin position="1"/>
        <end position="32"/>
    </location>
</feature>
<feature type="chain" id="PRO_5021836931" evidence="1">
    <location>
        <begin position="33"/>
        <end position="609"/>
    </location>
</feature>
<dbReference type="EMBL" id="CP036269">
    <property type="protein sequence ID" value="QDT42815.1"/>
    <property type="molecule type" value="Genomic_DNA"/>
</dbReference>
<name>A0A517RG45_9PLAN</name>
<dbReference type="InterPro" id="IPR008979">
    <property type="entry name" value="Galactose-bd-like_sf"/>
</dbReference>
<evidence type="ECO:0000259" key="2">
    <source>
        <dbReference type="SMART" id="SM00776"/>
    </source>
</evidence>
<dbReference type="OrthoDB" id="272011at2"/>
<feature type="domain" description="Glycosyl hydrolase family 98 putative carbohydrate-binding module" evidence="2">
    <location>
        <begin position="453"/>
        <end position="597"/>
    </location>
</feature>
<accession>A0A517RG45</accession>
<reference evidence="3 4" key="1">
    <citation type="submission" date="2019-02" db="EMBL/GenBank/DDBJ databases">
        <title>Deep-cultivation of Planctomycetes and their phenomic and genomic characterization uncovers novel biology.</title>
        <authorList>
            <person name="Wiegand S."/>
            <person name="Jogler M."/>
            <person name="Boedeker C."/>
            <person name="Pinto D."/>
            <person name="Vollmers J."/>
            <person name="Rivas-Marin E."/>
            <person name="Kohn T."/>
            <person name="Peeters S.H."/>
            <person name="Heuer A."/>
            <person name="Rast P."/>
            <person name="Oberbeckmann S."/>
            <person name="Bunk B."/>
            <person name="Jeske O."/>
            <person name="Meyerdierks A."/>
            <person name="Storesund J.E."/>
            <person name="Kallscheuer N."/>
            <person name="Luecker S."/>
            <person name="Lage O.M."/>
            <person name="Pohl T."/>
            <person name="Merkel B.J."/>
            <person name="Hornburger P."/>
            <person name="Mueller R.-W."/>
            <person name="Bruemmer F."/>
            <person name="Labrenz M."/>
            <person name="Spormann A.M."/>
            <person name="Op den Camp H."/>
            <person name="Overmann J."/>
            <person name="Amann R."/>
            <person name="Jetten M.S.M."/>
            <person name="Mascher T."/>
            <person name="Medema M.H."/>
            <person name="Devos D.P."/>
            <person name="Kaster A.-K."/>
            <person name="Ovreas L."/>
            <person name="Rohde M."/>
            <person name="Galperin M.Y."/>
            <person name="Jogler C."/>
        </authorList>
    </citation>
    <scope>NUCLEOTIDE SEQUENCE [LARGE SCALE GENOMIC DNA]</scope>
    <source>
        <strain evidence="3 4">Pan241w</strain>
    </source>
</reference>
<proteinExistence type="predicted"/>
<protein>
    <submittedName>
        <fullName evidence="3">NPCBM/NEW2 domain protein</fullName>
    </submittedName>
</protein>
<gene>
    <name evidence="3" type="ORF">Pan241w_29040</name>
</gene>
<evidence type="ECO:0000313" key="4">
    <source>
        <dbReference type="Proteomes" id="UP000317171"/>
    </source>
</evidence>
<dbReference type="Pfam" id="PF08305">
    <property type="entry name" value="NPCBM"/>
    <property type="match status" value="1"/>
</dbReference>
<dbReference type="Gene3D" id="2.60.120.1060">
    <property type="entry name" value="NPCBM/NEW2 domain"/>
    <property type="match status" value="1"/>
</dbReference>
<keyword evidence="1" id="KW-0732">Signal</keyword>
<keyword evidence="4" id="KW-1185">Reference proteome</keyword>
<dbReference type="SUPFAM" id="SSF49785">
    <property type="entry name" value="Galactose-binding domain-like"/>
    <property type="match status" value="1"/>
</dbReference>
<organism evidence="3 4">
    <name type="scientific">Gimesia alba</name>
    <dbReference type="NCBI Taxonomy" id="2527973"/>
    <lineage>
        <taxon>Bacteria</taxon>
        <taxon>Pseudomonadati</taxon>
        <taxon>Planctomycetota</taxon>
        <taxon>Planctomycetia</taxon>
        <taxon>Planctomycetales</taxon>
        <taxon>Planctomycetaceae</taxon>
        <taxon>Gimesia</taxon>
    </lineage>
</organism>
<dbReference type="InterPro" id="IPR038637">
    <property type="entry name" value="NPCBM_sf"/>
</dbReference>
<dbReference type="SUPFAM" id="SSF56988">
    <property type="entry name" value="Anthrax protective antigen"/>
    <property type="match status" value="1"/>
</dbReference>
<evidence type="ECO:0000256" key="1">
    <source>
        <dbReference type="SAM" id="SignalP"/>
    </source>
</evidence>
<evidence type="ECO:0000313" key="3">
    <source>
        <dbReference type="EMBL" id="QDT42815.1"/>
    </source>
</evidence>
<dbReference type="SMART" id="SM00776">
    <property type="entry name" value="NPCBM"/>
    <property type="match status" value="1"/>
</dbReference>
<dbReference type="InterPro" id="IPR013222">
    <property type="entry name" value="Glyco_hyd_98_carb-bd"/>
</dbReference>
<dbReference type="AlphaFoldDB" id="A0A517RG45"/>